<dbReference type="PANTHER" id="PTHR42684">
    <property type="entry name" value="ADENOSYLMETHIONINE-8-AMINO-7-OXONONANOATE AMINOTRANSFERASE"/>
    <property type="match status" value="1"/>
</dbReference>
<dbReference type="PROSITE" id="PS00600">
    <property type="entry name" value="AA_TRANSFER_CLASS_3"/>
    <property type="match status" value="1"/>
</dbReference>
<evidence type="ECO:0000256" key="4">
    <source>
        <dbReference type="ARBA" id="ARBA00022679"/>
    </source>
</evidence>
<evidence type="ECO:0000256" key="2">
    <source>
        <dbReference type="ARBA" id="ARBA00008954"/>
    </source>
</evidence>
<evidence type="ECO:0000256" key="3">
    <source>
        <dbReference type="ARBA" id="ARBA00022576"/>
    </source>
</evidence>
<evidence type="ECO:0000313" key="7">
    <source>
        <dbReference type="EMBL" id="SNS71030.1"/>
    </source>
</evidence>
<evidence type="ECO:0000256" key="5">
    <source>
        <dbReference type="ARBA" id="ARBA00022898"/>
    </source>
</evidence>
<keyword evidence="3" id="KW-0032">Aminotransferase</keyword>
<comment type="cofactor">
    <cofactor evidence="1">
        <name>pyridoxal 5'-phosphate</name>
        <dbReference type="ChEBI" id="CHEBI:597326"/>
    </cofactor>
</comment>
<keyword evidence="7" id="KW-0670">Pyruvate</keyword>
<dbReference type="Pfam" id="PF00202">
    <property type="entry name" value="Aminotran_3"/>
    <property type="match status" value="1"/>
</dbReference>
<dbReference type="CDD" id="cd00610">
    <property type="entry name" value="OAT_like"/>
    <property type="match status" value="1"/>
</dbReference>
<accession>A0A239GPG4</accession>
<dbReference type="RefSeq" id="WP_089219982.1">
    <property type="nucleotide sequence ID" value="NZ_FZOS01000013.1"/>
</dbReference>
<proteinExistence type="inferred from homology"/>
<keyword evidence="4" id="KW-0808">Transferase</keyword>
<dbReference type="GO" id="GO:0030170">
    <property type="term" value="F:pyridoxal phosphate binding"/>
    <property type="evidence" value="ECO:0007669"/>
    <property type="project" value="InterPro"/>
</dbReference>
<dbReference type="InterPro" id="IPR049704">
    <property type="entry name" value="Aminotrans_3_PPA_site"/>
</dbReference>
<keyword evidence="8" id="KW-1185">Reference proteome</keyword>
<organism evidence="7 8">
    <name type="scientific">Edaphosphingomonas laterariae</name>
    <dbReference type="NCBI Taxonomy" id="861865"/>
    <lineage>
        <taxon>Bacteria</taxon>
        <taxon>Pseudomonadati</taxon>
        <taxon>Pseudomonadota</taxon>
        <taxon>Alphaproteobacteria</taxon>
        <taxon>Sphingomonadales</taxon>
        <taxon>Rhizorhabdaceae</taxon>
        <taxon>Edaphosphingomonas</taxon>
    </lineage>
</organism>
<dbReference type="Gene3D" id="3.40.640.10">
    <property type="entry name" value="Type I PLP-dependent aspartate aminotransferase-like (Major domain)"/>
    <property type="match status" value="1"/>
</dbReference>
<dbReference type="PIRSF" id="PIRSF000521">
    <property type="entry name" value="Transaminase_4ab_Lys_Orn"/>
    <property type="match status" value="1"/>
</dbReference>
<dbReference type="GO" id="GO:0004015">
    <property type="term" value="F:adenosylmethionine-8-amino-7-oxononanoate transaminase activity"/>
    <property type="evidence" value="ECO:0007669"/>
    <property type="project" value="TreeGrafter"/>
</dbReference>
<dbReference type="Gene3D" id="3.90.1150.10">
    <property type="entry name" value="Aspartate Aminotransferase, domain 1"/>
    <property type="match status" value="1"/>
</dbReference>
<dbReference type="InterPro" id="IPR015424">
    <property type="entry name" value="PyrdxlP-dep_Trfase"/>
</dbReference>
<dbReference type="AlphaFoldDB" id="A0A239GPG4"/>
<evidence type="ECO:0000256" key="1">
    <source>
        <dbReference type="ARBA" id="ARBA00001933"/>
    </source>
</evidence>
<dbReference type="EMBL" id="FZOS01000013">
    <property type="protein sequence ID" value="SNS71030.1"/>
    <property type="molecule type" value="Genomic_DNA"/>
</dbReference>
<dbReference type="SUPFAM" id="SSF53383">
    <property type="entry name" value="PLP-dependent transferases"/>
    <property type="match status" value="1"/>
</dbReference>
<sequence>MPDLPNDLAAFWLPFTDNRGFKAEPRLLARARDMHYWTPDGRQILDGTAGLWCVNAGHTRPRIVEAIQAAAAELDFAPTFNLAHPLAFKLASRVAEIAPDGLDHVFFTNSGSEAVDSALKIALAYQRSVGQGSRTRLIGRARAYHGVNFGGVSVGGIVNNRRSFLNLPGVDHLPHTYNHAEQAFSRGEPAWGAHLADALEDLVNLHGAETLAAVIVEPVAGSTGVLAPPKGYLQRLREITRRHGILLIFDEVITGFGRLGAPFAAQALGVTPDMITMAKGLTNGAVPMGAVAVADSVHRAIVDNAAPGIELFHGYTYSGHPLAAAAGLAAIETYAEEGLFARGAELAGYWADAIHGLRDAPHVVDIRTIGLVAGIELAPRADAAGARGKTVFHRCFDDGLLIRVTGDIIALSPPLIISTAQIDEIVGRIRDALGQVG</sequence>
<reference evidence="8" key="1">
    <citation type="submission" date="2017-06" db="EMBL/GenBank/DDBJ databases">
        <authorList>
            <person name="Varghese N."/>
            <person name="Submissions S."/>
        </authorList>
    </citation>
    <scope>NUCLEOTIDE SEQUENCE [LARGE SCALE GENOMIC DNA]</scope>
    <source>
        <strain evidence="8">LNB2</strain>
    </source>
</reference>
<protein>
    <submittedName>
        <fullName evidence="7">Beta-alanine--pyruvate transaminase</fullName>
    </submittedName>
</protein>
<dbReference type="Proteomes" id="UP000198281">
    <property type="component" value="Unassembled WGS sequence"/>
</dbReference>
<evidence type="ECO:0000313" key="8">
    <source>
        <dbReference type="Proteomes" id="UP000198281"/>
    </source>
</evidence>
<name>A0A239GPG4_9SPHN</name>
<gene>
    <name evidence="7" type="ORF">SAMN06295912_11344</name>
</gene>
<dbReference type="PANTHER" id="PTHR42684:SF1">
    <property type="entry name" value="BETA-ALANINE--PYRUVATE AMINOTRANSFERASE"/>
    <property type="match status" value="1"/>
</dbReference>
<dbReference type="InterPro" id="IPR015422">
    <property type="entry name" value="PyrdxlP-dep_Trfase_small"/>
</dbReference>
<keyword evidence="5 6" id="KW-0663">Pyridoxal phosphate</keyword>
<evidence type="ECO:0000256" key="6">
    <source>
        <dbReference type="RuleBase" id="RU003560"/>
    </source>
</evidence>
<dbReference type="GO" id="GO:0009102">
    <property type="term" value="P:biotin biosynthetic process"/>
    <property type="evidence" value="ECO:0007669"/>
    <property type="project" value="TreeGrafter"/>
</dbReference>
<dbReference type="InterPro" id="IPR015421">
    <property type="entry name" value="PyrdxlP-dep_Trfase_major"/>
</dbReference>
<dbReference type="OrthoDB" id="9801834at2"/>
<dbReference type="InterPro" id="IPR005814">
    <property type="entry name" value="Aminotrans_3"/>
</dbReference>
<dbReference type="FunFam" id="3.40.640.10:FF:000014">
    <property type="entry name" value="Adenosylmethionine-8-amino-7-oxononanoate aminotransferase, probable"/>
    <property type="match status" value="1"/>
</dbReference>
<comment type="similarity">
    <text evidence="2 6">Belongs to the class-III pyridoxal-phosphate-dependent aminotransferase family.</text>
</comment>